<evidence type="ECO:0000256" key="3">
    <source>
        <dbReference type="RuleBase" id="RU361196"/>
    </source>
</evidence>
<dbReference type="GO" id="GO:0005975">
    <property type="term" value="P:carbohydrate metabolic process"/>
    <property type="evidence" value="ECO:0007669"/>
    <property type="project" value="InterPro"/>
</dbReference>
<dbReference type="PANTHER" id="PTHR36306">
    <property type="entry name" value="ALPHA-AMYLASE-RELATED-RELATED"/>
    <property type="match status" value="1"/>
</dbReference>
<evidence type="ECO:0000313" key="5">
    <source>
        <dbReference type="EMBL" id="ADV46249.1"/>
    </source>
</evidence>
<keyword evidence="6" id="KW-1185">Reference proteome</keyword>
<dbReference type="GO" id="GO:0016787">
    <property type="term" value="F:hydrolase activity"/>
    <property type="evidence" value="ECO:0007669"/>
    <property type="project" value="UniProtKB-KW"/>
</dbReference>
<evidence type="ECO:0000256" key="1">
    <source>
        <dbReference type="ARBA" id="ARBA00006821"/>
    </source>
</evidence>
<dbReference type="Proteomes" id="UP000008633">
    <property type="component" value="Chromosome"/>
</dbReference>
<dbReference type="AlphaFoldDB" id="E6X3H2"/>
<gene>
    <name evidence="5" type="ordered locus">Nitsa_0990</name>
</gene>
<dbReference type="InterPro" id="IPR052046">
    <property type="entry name" value="GH57_Enzymes"/>
</dbReference>
<sequence length="641" mass="74072">MDAGVNLVLLWHMHQPDYRDESGRFIMPWVFLHAIKDYYDMPWLLSRSKAKASFNLTPILIEQLDTYIAKGPQSDRFLSLWLKDPARLSADERDFVVQLCKSAQYETMVKPLPSFDALYSQEEYSDEELVNLECCFLLSWCGPWLREKDATVKKLLPQERFDAKDKEALLDALFDFLPEILPFYDSLRKKGQITLSTTPYSHPILPLLIDIHTAELADPSTPLPPDGLSLASDAKLHLQKAKEIYRSHFGSDPVGMWPAEGAVDPQSAELFQEAGIRWIATDQAILQKSGGSDPYRVYDYRGLKLFFRDHELSDLIGFSYRTLPAERAVEDFRRRLAEKKGTLFVILDGENAWEYYPNNGREFLEKFYAMIEEFAPLTCDEAAALPAKKLERLAPGSWIDGTFRTWIGDEEKNRAWELLFQTRRDVRHLGKEKDPQILAHFLAAEASDWFWWYGEGHYTEFAREFDRLYRDHLISIYELMGLPAPRDLLRPIVGSHTIHNIVNEPKAPIQPVIDGRVTSFFEWVDAGMIDERHSGGSMQNSSDVVERIFWGSDGEYFYFRLDAENPKELELKLFFDEEEIRPERMAAEKIIEIAVAKKGLEKRGYEVRFEISADGKILATLPSSARLFVNPDENYAQNWFV</sequence>
<accession>E6X3H2</accession>
<keyword evidence="5" id="KW-0378">Hydrolase</keyword>
<evidence type="ECO:0000256" key="2">
    <source>
        <dbReference type="ARBA" id="ARBA00023277"/>
    </source>
</evidence>
<dbReference type="eggNOG" id="COG1449">
    <property type="taxonomic scope" value="Bacteria"/>
</dbReference>
<dbReference type="HOGENOM" id="CLU_005603_1_0_7"/>
<dbReference type="Pfam" id="PF03065">
    <property type="entry name" value="Glyco_hydro_57"/>
    <property type="match status" value="1"/>
</dbReference>
<dbReference type="PANTHER" id="PTHR36306:SF1">
    <property type="entry name" value="ALPHA-AMYLASE-RELATED"/>
    <property type="match status" value="1"/>
</dbReference>
<dbReference type="InterPro" id="IPR027291">
    <property type="entry name" value="Glyco_hydro_38_N_sf"/>
</dbReference>
<dbReference type="InterPro" id="IPR011330">
    <property type="entry name" value="Glyco_hydro/deAcase_b/a-brl"/>
</dbReference>
<reference evidence="5 6" key="1">
    <citation type="journal article" date="2011" name="Stand. Genomic Sci.">
        <title>Complete genome sequence of Nitratifractor salsuginis type strain (E9I37-1).</title>
        <authorList>
            <person name="Anderson I."/>
            <person name="Sikorski J."/>
            <person name="Zeytun A."/>
            <person name="Nolan M."/>
            <person name="Lapidus A."/>
            <person name="Lucas S."/>
            <person name="Hammon N."/>
            <person name="Deshpande S."/>
            <person name="Cheng J.F."/>
            <person name="Tapia R."/>
            <person name="Han C."/>
            <person name="Goodwin L."/>
            <person name="Pitluck S."/>
            <person name="Liolios K."/>
            <person name="Pagani I."/>
            <person name="Ivanova N."/>
            <person name="Huntemann M."/>
            <person name="Mavromatis K."/>
            <person name="Ovchinikova G."/>
            <person name="Pati A."/>
            <person name="Chen A."/>
            <person name="Palaniappan K."/>
            <person name="Land M."/>
            <person name="Hauser L."/>
            <person name="Brambilla E.M."/>
            <person name="Ngatchou-Djao O.D."/>
            <person name="Rohde M."/>
            <person name="Tindall B.J."/>
            <person name="Goker M."/>
            <person name="Detter J.C."/>
            <person name="Woyke T."/>
            <person name="Bristow J."/>
            <person name="Eisen J.A."/>
            <person name="Markowitz V."/>
            <person name="Hugenholtz P."/>
            <person name="Klenk H.P."/>
            <person name="Kyrpides N.C."/>
        </authorList>
    </citation>
    <scope>NUCLEOTIDE SEQUENCE [LARGE SCALE GENOMIC DNA]</scope>
    <source>
        <strain evidence="6">DSM 16511 / JCM 12458 / E9I37-1</strain>
    </source>
</reference>
<dbReference type="Gene3D" id="3.20.110.10">
    <property type="entry name" value="Glycoside hydrolase 38, N terminal domain"/>
    <property type="match status" value="1"/>
</dbReference>
<comment type="similarity">
    <text evidence="1 3">Belongs to the glycosyl hydrolase 57 family.</text>
</comment>
<dbReference type="STRING" id="749222.Nitsa_0990"/>
<dbReference type="InterPro" id="IPR004300">
    <property type="entry name" value="Glyco_hydro_57_N"/>
</dbReference>
<name>E6X3H2_NITSE</name>
<proteinExistence type="inferred from homology"/>
<evidence type="ECO:0000259" key="4">
    <source>
        <dbReference type="Pfam" id="PF03065"/>
    </source>
</evidence>
<organism evidence="5 6">
    <name type="scientific">Nitratifractor salsuginis (strain DSM 16511 / JCM 12458 / E9I37-1)</name>
    <dbReference type="NCBI Taxonomy" id="749222"/>
    <lineage>
        <taxon>Bacteria</taxon>
        <taxon>Pseudomonadati</taxon>
        <taxon>Campylobacterota</taxon>
        <taxon>Epsilonproteobacteria</taxon>
        <taxon>Campylobacterales</taxon>
        <taxon>Sulfurovaceae</taxon>
        <taxon>Nitratifractor</taxon>
    </lineage>
</organism>
<protein>
    <submittedName>
        <fullName evidence="5">Glycoside hydrolase family 57</fullName>
    </submittedName>
</protein>
<dbReference type="SUPFAM" id="SSF88713">
    <property type="entry name" value="Glycoside hydrolase/deacetylase"/>
    <property type="match status" value="1"/>
</dbReference>
<feature type="domain" description="Glycoside hydrolase family 57 N-terminal" evidence="4">
    <location>
        <begin position="9"/>
        <end position="375"/>
    </location>
</feature>
<evidence type="ECO:0000313" key="6">
    <source>
        <dbReference type="Proteomes" id="UP000008633"/>
    </source>
</evidence>
<dbReference type="CDD" id="cd10796">
    <property type="entry name" value="GH57N_APU"/>
    <property type="match status" value="1"/>
</dbReference>
<dbReference type="EMBL" id="CP002452">
    <property type="protein sequence ID" value="ADV46249.1"/>
    <property type="molecule type" value="Genomic_DNA"/>
</dbReference>
<keyword evidence="2 3" id="KW-0119">Carbohydrate metabolism</keyword>
<dbReference type="KEGG" id="nsa:Nitsa_0990"/>
<reference evidence="6" key="2">
    <citation type="submission" date="2011-01" db="EMBL/GenBank/DDBJ databases">
        <title>The complete genome of Nitratifractor salsuginis DSM 16511.</title>
        <authorList>
            <consortium name="US DOE Joint Genome Institute (JGI-PGF)"/>
            <person name="Lucas S."/>
            <person name="Copeland A."/>
            <person name="Lapidus A."/>
            <person name="Bruce D."/>
            <person name="Goodwin L."/>
            <person name="Pitluck S."/>
            <person name="Kyrpides N."/>
            <person name="Mavromatis K."/>
            <person name="Ivanova N."/>
            <person name="Mikhailova N."/>
            <person name="Zeytun A."/>
            <person name="Detter J.C."/>
            <person name="Tapia R."/>
            <person name="Han C."/>
            <person name="Land M."/>
            <person name="Hauser L."/>
            <person name="Markowitz V."/>
            <person name="Cheng J.-F."/>
            <person name="Hugenholtz P."/>
            <person name="Woyke T."/>
            <person name="Wu D."/>
            <person name="Tindall B."/>
            <person name="Schuetze A."/>
            <person name="Brambilla E."/>
            <person name="Klenk H.-P."/>
            <person name="Eisen J.A."/>
        </authorList>
    </citation>
    <scope>NUCLEOTIDE SEQUENCE [LARGE SCALE GENOMIC DNA]</scope>
    <source>
        <strain evidence="6">DSM 16511 / JCM 12458 / E9I37-1</strain>
    </source>
</reference>